<dbReference type="InterPro" id="IPR036291">
    <property type="entry name" value="NAD(P)-bd_dom_sf"/>
</dbReference>
<gene>
    <name evidence="5" type="ORF">PSQ90_03875</name>
</gene>
<evidence type="ECO:0000256" key="1">
    <source>
        <dbReference type="ARBA" id="ARBA00006484"/>
    </source>
</evidence>
<organism evidence="5 6">
    <name type="scientific">Devosia rhodophyticola</name>
    <dbReference type="NCBI Taxonomy" id="3026423"/>
    <lineage>
        <taxon>Bacteria</taxon>
        <taxon>Pseudomonadati</taxon>
        <taxon>Pseudomonadota</taxon>
        <taxon>Alphaproteobacteria</taxon>
        <taxon>Hyphomicrobiales</taxon>
        <taxon>Devosiaceae</taxon>
        <taxon>Devosia</taxon>
    </lineage>
</organism>
<sequence>MSKIILVTGTSTGLGIDIAVQLAEIGHTVYATMRNLDKRGALDAAAKAANVSLNVLKLDVQKRESVSDAVARIIAVEGRIDVLINNAGAGFVRTTEQASEDEINWVMDVNFHGVVRATKAVLPHMRAARSGHIINITSVGGLVGQPFNELYCAAKFAVEGYTEALASYVTPSFGINFTAVEPGGIRTEFANNVMAGVAATGGMLDDEYKPILEKYIGGSSTRQGASDAYQDSHECAAVVTGVVANPNPPVRIRTSAWAEELTSLKTSTDPDGKKLQALVIERFLN</sequence>
<evidence type="ECO:0000256" key="3">
    <source>
        <dbReference type="ARBA" id="ARBA00023002"/>
    </source>
</evidence>
<keyword evidence="3" id="KW-0560">Oxidoreductase</keyword>
<dbReference type="PRINTS" id="PR00080">
    <property type="entry name" value="SDRFAMILY"/>
</dbReference>
<dbReference type="Gene3D" id="3.40.50.720">
    <property type="entry name" value="NAD(P)-binding Rossmann-like Domain"/>
    <property type="match status" value="1"/>
</dbReference>
<proteinExistence type="inferred from homology"/>
<dbReference type="RefSeq" id="WP_282212124.1">
    <property type="nucleotide sequence ID" value="NZ_CP118247.1"/>
</dbReference>
<dbReference type="InterPro" id="IPR020904">
    <property type="entry name" value="Sc_DH/Rdtase_CS"/>
</dbReference>
<dbReference type="PRINTS" id="PR00081">
    <property type="entry name" value="GDHRDH"/>
</dbReference>
<comment type="similarity">
    <text evidence="1 4">Belongs to the short-chain dehydrogenases/reductases (SDR) family.</text>
</comment>
<keyword evidence="2" id="KW-0521">NADP</keyword>
<dbReference type="CDD" id="cd05374">
    <property type="entry name" value="17beta-HSD-like_SDR_c"/>
    <property type="match status" value="1"/>
</dbReference>
<dbReference type="PROSITE" id="PS00061">
    <property type="entry name" value="ADH_SHORT"/>
    <property type="match status" value="1"/>
</dbReference>
<name>A0ABY7YZ48_9HYPH</name>
<dbReference type="Proteomes" id="UP001222118">
    <property type="component" value="Chromosome"/>
</dbReference>
<evidence type="ECO:0000256" key="2">
    <source>
        <dbReference type="ARBA" id="ARBA00022857"/>
    </source>
</evidence>
<dbReference type="Pfam" id="PF00106">
    <property type="entry name" value="adh_short"/>
    <property type="match status" value="1"/>
</dbReference>
<dbReference type="EMBL" id="CP118247">
    <property type="protein sequence ID" value="WDR06611.1"/>
    <property type="molecule type" value="Genomic_DNA"/>
</dbReference>
<protein>
    <submittedName>
        <fullName evidence="5">SDR family oxidoreductase</fullName>
    </submittedName>
</protein>
<evidence type="ECO:0000313" key="6">
    <source>
        <dbReference type="Proteomes" id="UP001222118"/>
    </source>
</evidence>
<dbReference type="PANTHER" id="PTHR43391:SF14">
    <property type="entry name" value="DEHYDROGENASE_REDUCTASE SDR FAMILY PROTEIN 7-LIKE"/>
    <property type="match status" value="1"/>
</dbReference>
<reference evidence="5 6" key="1">
    <citation type="submission" date="2023-02" db="EMBL/GenBank/DDBJ databases">
        <title>Devosia chondri sp. nov., isolated from the phycosphere of marine algae.</title>
        <authorList>
            <person name="Kim J.M."/>
            <person name="Lee J.K."/>
            <person name="Choi B.J."/>
            <person name="Bayburt H."/>
            <person name="Jeon C.O."/>
        </authorList>
    </citation>
    <scope>NUCLEOTIDE SEQUENCE [LARGE SCALE GENOMIC DNA]</scope>
    <source>
        <strain evidence="5 6">G2-5</strain>
    </source>
</reference>
<dbReference type="PANTHER" id="PTHR43391">
    <property type="entry name" value="RETINOL DEHYDROGENASE-RELATED"/>
    <property type="match status" value="1"/>
</dbReference>
<keyword evidence="6" id="KW-1185">Reference proteome</keyword>
<dbReference type="InterPro" id="IPR002347">
    <property type="entry name" value="SDR_fam"/>
</dbReference>
<dbReference type="SUPFAM" id="SSF51735">
    <property type="entry name" value="NAD(P)-binding Rossmann-fold domains"/>
    <property type="match status" value="1"/>
</dbReference>
<evidence type="ECO:0000313" key="5">
    <source>
        <dbReference type="EMBL" id="WDR06611.1"/>
    </source>
</evidence>
<evidence type="ECO:0000256" key="4">
    <source>
        <dbReference type="RuleBase" id="RU000363"/>
    </source>
</evidence>
<accession>A0ABY7YZ48</accession>